<reference evidence="2 3" key="1">
    <citation type="submission" date="2023-01" db="EMBL/GenBank/DDBJ databases">
        <title>Analysis of 21 Apiospora genomes using comparative genomics revels a genus with tremendous synthesis potential of carbohydrate active enzymes and secondary metabolites.</title>
        <authorList>
            <person name="Sorensen T."/>
        </authorList>
    </citation>
    <scope>NUCLEOTIDE SEQUENCE [LARGE SCALE GENOMIC DNA]</scope>
    <source>
        <strain evidence="2 3">CBS 135458</strain>
    </source>
</reference>
<dbReference type="EMBL" id="JAQQWL010000005">
    <property type="protein sequence ID" value="KAK8074057.1"/>
    <property type="molecule type" value="Genomic_DNA"/>
</dbReference>
<dbReference type="Proteomes" id="UP001480595">
    <property type="component" value="Unassembled WGS sequence"/>
</dbReference>
<name>A0ABR1VS74_9PEZI</name>
<evidence type="ECO:0000313" key="3">
    <source>
        <dbReference type="Proteomes" id="UP001480595"/>
    </source>
</evidence>
<comment type="caution">
    <text evidence="2">The sequence shown here is derived from an EMBL/GenBank/DDBJ whole genome shotgun (WGS) entry which is preliminary data.</text>
</comment>
<accession>A0ABR1VS74</accession>
<organism evidence="2 3">
    <name type="scientific">Apiospora phragmitis</name>
    <dbReference type="NCBI Taxonomy" id="2905665"/>
    <lineage>
        <taxon>Eukaryota</taxon>
        <taxon>Fungi</taxon>
        <taxon>Dikarya</taxon>
        <taxon>Ascomycota</taxon>
        <taxon>Pezizomycotina</taxon>
        <taxon>Sordariomycetes</taxon>
        <taxon>Xylariomycetidae</taxon>
        <taxon>Amphisphaeriales</taxon>
        <taxon>Apiosporaceae</taxon>
        <taxon>Apiospora</taxon>
    </lineage>
</organism>
<keyword evidence="3" id="KW-1185">Reference proteome</keyword>
<feature type="region of interest" description="Disordered" evidence="1">
    <location>
        <begin position="38"/>
        <end position="57"/>
    </location>
</feature>
<dbReference type="GeneID" id="92089428"/>
<dbReference type="RefSeq" id="XP_066718532.1">
    <property type="nucleotide sequence ID" value="XM_066856365.1"/>
</dbReference>
<gene>
    <name evidence="2" type="ORF">PG994_004956</name>
</gene>
<sequence length="104" mass="10627">MHRLREGVQEVLISSVGGVQAEADGGAARVEAHGRVEEAAGRGAQVQDAAGARGHREGARDELELVGDPAHELVVELGHVLAKVVGALSLLLEGLVAIGTLPSL</sequence>
<protein>
    <submittedName>
        <fullName evidence="2">Uncharacterized protein</fullName>
    </submittedName>
</protein>
<evidence type="ECO:0000313" key="2">
    <source>
        <dbReference type="EMBL" id="KAK8074057.1"/>
    </source>
</evidence>
<evidence type="ECO:0000256" key="1">
    <source>
        <dbReference type="SAM" id="MobiDB-lite"/>
    </source>
</evidence>
<proteinExistence type="predicted"/>